<proteinExistence type="predicted"/>
<reference evidence="2 3" key="1">
    <citation type="submission" date="2021-06" db="EMBL/GenBank/DDBJ databases">
        <authorList>
            <person name="Palmer J.M."/>
        </authorList>
    </citation>
    <scope>NUCLEOTIDE SEQUENCE [LARGE SCALE GENOMIC DNA]</scope>
    <source>
        <strain evidence="2 3">MEX-2019</strain>
        <tissue evidence="2">Muscle</tissue>
    </source>
</reference>
<organism evidence="2 3">
    <name type="scientific">Crenichthys baileyi</name>
    <name type="common">White River springfish</name>
    <dbReference type="NCBI Taxonomy" id="28760"/>
    <lineage>
        <taxon>Eukaryota</taxon>
        <taxon>Metazoa</taxon>
        <taxon>Chordata</taxon>
        <taxon>Craniata</taxon>
        <taxon>Vertebrata</taxon>
        <taxon>Euteleostomi</taxon>
        <taxon>Actinopterygii</taxon>
        <taxon>Neopterygii</taxon>
        <taxon>Teleostei</taxon>
        <taxon>Neoteleostei</taxon>
        <taxon>Acanthomorphata</taxon>
        <taxon>Ovalentaria</taxon>
        <taxon>Atherinomorphae</taxon>
        <taxon>Cyprinodontiformes</taxon>
        <taxon>Goodeidae</taxon>
        <taxon>Crenichthys</taxon>
    </lineage>
</organism>
<dbReference type="EMBL" id="JAHHUM010000927">
    <property type="protein sequence ID" value="KAK5615804.1"/>
    <property type="molecule type" value="Genomic_DNA"/>
</dbReference>
<dbReference type="Proteomes" id="UP001311232">
    <property type="component" value="Unassembled WGS sequence"/>
</dbReference>
<dbReference type="Pfam" id="PF24764">
    <property type="entry name" value="rva_4"/>
    <property type="match status" value="1"/>
</dbReference>
<dbReference type="InterPro" id="IPR058913">
    <property type="entry name" value="Integrase_dom_put"/>
</dbReference>
<gene>
    <name evidence="2" type="ORF">CRENBAI_021996</name>
</gene>
<keyword evidence="3" id="KW-1185">Reference proteome</keyword>
<evidence type="ECO:0000313" key="3">
    <source>
        <dbReference type="Proteomes" id="UP001311232"/>
    </source>
</evidence>
<name>A0AAV9S446_9TELE</name>
<feature type="domain" description="Integrase core" evidence="1">
    <location>
        <begin position="3"/>
        <end position="59"/>
    </location>
</feature>
<protein>
    <recommendedName>
        <fullName evidence="1">Integrase core domain-containing protein</fullName>
    </recommendedName>
</protein>
<comment type="caution">
    <text evidence="2">The sequence shown here is derived from an EMBL/GenBank/DDBJ whole genome shotgun (WGS) entry which is preliminary data.</text>
</comment>
<accession>A0AAV9S446</accession>
<dbReference type="AlphaFoldDB" id="A0AAV9S446"/>
<evidence type="ECO:0000259" key="1">
    <source>
        <dbReference type="Pfam" id="PF24764"/>
    </source>
</evidence>
<sequence>MDHLLDVSSCEDLFAVHLTFLTRLQNDLVAFVEGWNHHPLRTEGNRTAEQLWQTGIVLQLVNQPENLEDIQEPDIDWDLAADFGEDVHGVVVVPEFDCPITEDQLVECQNLINDNQDLDSRSLCLLCREYLATLNA</sequence>
<evidence type="ECO:0000313" key="2">
    <source>
        <dbReference type="EMBL" id="KAK5615804.1"/>
    </source>
</evidence>